<keyword evidence="1" id="KW-0812">Transmembrane</keyword>
<dbReference type="Proteomes" id="UP001165498">
    <property type="component" value="Unassembled WGS sequence"/>
</dbReference>
<accession>A0ABT1QX74</accession>
<feature type="transmembrane region" description="Helical" evidence="1">
    <location>
        <begin position="109"/>
        <end position="132"/>
    </location>
</feature>
<gene>
    <name evidence="2" type="ORF">NM961_19360</name>
</gene>
<name>A0ABT1QX74_9GAMM</name>
<organism evidence="2 3">
    <name type="scientific">Tahibacter harae</name>
    <dbReference type="NCBI Taxonomy" id="2963937"/>
    <lineage>
        <taxon>Bacteria</taxon>
        <taxon>Pseudomonadati</taxon>
        <taxon>Pseudomonadota</taxon>
        <taxon>Gammaproteobacteria</taxon>
        <taxon>Lysobacterales</taxon>
        <taxon>Rhodanobacteraceae</taxon>
        <taxon>Tahibacter</taxon>
    </lineage>
</organism>
<reference evidence="2" key="1">
    <citation type="submission" date="2022-07" db="EMBL/GenBank/DDBJ databases">
        <title>Tahibacter sp., a new gammaproteobacterium isolated from the silt sample collected at pig farm.</title>
        <authorList>
            <person name="Chen H."/>
        </authorList>
    </citation>
    <scope>NUCLEOTIDE SEQUENCE</scope>
    <source>
        <strain evidence="2">P2K</strain>
    </source>
</reference>
<dbReference type="EMBL" id="JANFQO010000022">
    <property type="protein sequence ID" value="MCQ4166877.1"/>
    <property type="molecule type" value="Genomic_DNA"/>
</dbReference>
<feature type="transmembrane region" description="Helical" evidence="1">
    <location>
        <begin position="37"/>
        <end position="56"/>
    </location>
</feature>
<feature type="transmembrane region" description="Helical" evidence="1">
    <location>
        <begin position="68"/>
        <end position="89"/>
    </location>
</feature>
<proteinExistence type="predicted"/>
<dbReference type="RefSeq" id="WP_255916065.1">
    <property type="nucleotide sequence ID" value="NZ_JANFQO010000022.1"/>
</dbReference>
<evidence type="ECO:0000313" key="3">
    <source>
        <dbReference type="Proteomes" id="UP001165498"/>
    </source>
</evidence>
<comment type="caution">
    <text evidence="2">The sequence shown here is derived from an EMBL/GenBank/DDBJ whole genome shotgun (WGS) entry which is preliminary data.</text>
</comment>
<keyword evidence="3" id="KW-1185">Reference proteome</keyword>
<keyword evidence="1" id="KW-0472">Membrane</keyword>
<sequence length="148" mass="15114">MSFTRLLLHAAALVLPALVIGIAVGVAGGNAAEIPPLAGFAMLAAQLAALAGWPLLDSAARRPGLVRPVLAGLFMAVLTHVLFGVLLSLGLSLKHAVLSDLGELLRSMVFFVFLSLMLAGWATAPALMGLAAGLCRLRRGELAAPAGN</sequence>
<keyword evidence="1" id="KW-1133">Transmembrane helix</keyword>
<evidence type="ECO:0000256" key="1">
    <source>
        <dbReference type="SAM" id="Phobius"/>
    </source>
</evidence>
<protein>
    <submittedName>
        <fullName evidence="2">Uncharacterized protein</fullName>
    </submittedName>
</protein>
<evidence type="ECO:0000313" key="2">
    <source>
        <dbReference type="EMBL" id="MCQ4166877.1"/>
    </source>
</evidence>